<keyword evidence="5" id="KW-0255">Endonuclease</keyword>
<reference evidence="11" key="1">
    <citation type="journal article" date="2014" name="Nat. Commun.">
        <title>Genome sequence of mungbean and insights into evolution within Vigna species.</title>
        <authorList>
            <person name="Kang Y.J."/>
            <person name="Kim S.K."/>
            <person name="Kim M.Y."/>
            <person name="Lestari P."/>
            <person name="Kim K.H."/>
            <person name="Ha B.K."/>
            <person name="Jun T.H."/>
            <person name="Hwang W.J."/>
            <person name="Lee T."/>
            <person name="Lee J."/>
            <person name="Shim S."/>
            <person name="Yoon M.Y."/>
            <person name="Jang Y.E."/>
            <person name="Han K.S."/>
            <person name="Taeprayoon P."/>
            <person name="Yoon N."/>
            <person name="Somta P."/>
            <person name="Tanya P."/>
            <person name="Kim K.S."/>
            <person name="Gwag J.G."/>
            <person name="Moon J.K."/>
            <person name="Lee Y.H."/>
            <person name="Park B.S."/>
            <person name="Bombarely A."/>
            <person name="Doyle J.J."/>
            <person name="Jackson S.A."/>
            <person name="Schafleitner R."/>
            <person name="Srinives P."/>
            <person name="Varshney R.K."/>
            <person name="Lee S.H."/>
        </authorList>
    </citation>
    <scope>NUCLEOTIDE SEQUENCE [LARGE SCALE GENOMIC DNA]</scope>
    <source>
        <strain evidence="11">cv. VC1973A</strain>
    </source>
</reference>
<dbReference type="STRING" id="3916.A0A1S3VG80"/>
<dbReference type="InterPro" id="IPR021109">
    <property type="entry name" value="Peptidase_aspartic_dom_sf"/>
</dbReference>
<protein>
    <submittedName>
        <fullName evidence="12">Uncharacterized protein LOC106774844</fullName>
    </submittedName>
</protein>
<evidence type="ECO:0000256" key="4">
    <source>
        <dbReference type="ARBA" id="ARBA00022722"/>
    </source>
</evidence>
<dbReference type="InterPro" id="IPR005162">
    <property type="entry name" value="Retrotrans_gag_dom"/>
</dbReference>
<keyword evidence="3" id="KW-0548">Nucleotidyltransferase</keyword>
<keyword evidence="1" id="KW-0645">Protease</keyword>
<dbReference type="Gene3D" id="3.10.10.10">
    <property type="entry name" value="HIV Type 1 Reverse Transcriptase, subunit A, domain 1"/>
    <property type="match status" value="1"/>
</dbReference>
<dbReference type="GO" id="GO:0008233">
    <property type="term" value="F:peptidase activity"/>
    <property type="evidence" value="ECO:0007669"/>
    <property type="project" value="UniProtKB-KW"/>
</dbReference>
<dbReference type="SUPFAM" id="SSF50630">
    <property type="entry name" value="Acid proteases"/>
    <property type="match status" value="1"/>
</dbReference>
<dbReference type="SUPFAM" id="SSF56672">
    <property type="entry name" value="DNA/RNA polymerases"/>
    <property type="match status" value="1"/>
</dbReference>
<reference evidence="12" key="2">
    <citation type="submission" date="2025-08" db="UniProtKB">
        <authorList>
            <consortium name="RefSeq"/>
        </authorList>
    </citation>
    <scope>IDENTIFICATION</scope>
    <source>
        <tissue evidence="12">Leaf</tissue>
    </source>
</reference>
<dbReference type="GO" id="GO:0006508">
    <property type="term" value="P:proteolysis"/>
    <property type="evidence" value="ECO:0007669"/>
    <property type="project" value="UniProtKB-KW"/>
</dbReference>
<dbReference type="Pfam" id="PF03732">
    <property type="entry name" value="Retrotrans_gag"/>
    <property type="match status" value="1"/>
</dbReference>
<keyword evidence="8" id="KW-0511">Multifunctional enzyme</keyword>
<evidence type="ECO:0000256" key="8">
    <source>
        <dbReference type="ARBA" id="ARBA00023268"/>
    </source>
</evidence>
<dbReference type="InterPro" id="IPR041577">
    <property type="entry name" value="RT_RNaseH_2"/>
</dbReference>
<evidence type="ECO:0000256" key="1">
    <source>
        <dbReference type="ARBA" id="ARBA00022670"/>
    </source>
</evidence>
<dbReference type="FunFam" id="3.30.70.270:FF:000020">
    <property type="entry name" value="Transposon Tf2-6 polyprotein-like Protein"/>
    <property type="match status" value="1"/>
</dbReference>
<feature type="domain" description="Reverse transcriptase" evidence="10">
    <location>
        <begin position="561"/>
        <end position="740"/>
    </location>
</feature>
<dbReference type="InterPro" id="IPR043128">
    <property type="entry name" value="Rev_trsase/Diguanyl_cyclase"/>
</dbReference>
<keyword evidence="11" id="KW-1185">Reference proteome</keyword>
<evidence type="ECO:0000256" key="6">
    <source>
        <dbReference type="ARBA" id="ARBA00022801"/>
    </source>
</evidence>
<dbReference type="GO" id="GO:0004519">
    <property type="term" value="F:endonuclease activity"/>
    <property type="evidence" value="ECO:0007669"/>
    <property type="project" value="UniProtKB-KW"/>
</dbReference>
<dbReference type="PROSITE" id="PS50878">
    <property type="entry name" value="RT_POL"/>
    <property type="match status" value="1"/>
</dbReference>
<dbReference type="CDD" id="cd01647">
    <property type="entry name" value="RT_LTR"/>
    <property type="match status" value="1"/>
</dbReference>
<dbReference type="Gene3D" id="3.30.70.270">
    <property type="match status" value="2"/>
</dbReference>
<keyword evidence="4" id="KW-0540">Nuclease</keyword>
<dbReference type="AlphaFoldDB" id="A0A1S3VG80"/>
<evidence type="ECO:0000256" key="9">
    <source>
        <dbReference type="SAM" id="MobiDB-lite"/>
    </source>
</evidence>
<dbReference type="RefSeq" id="XP_014517361.1">
    <property type="nucleotide sequence ID" value="XM_014661875.1"/>
</dbReference>
<dbReference type="InterPro" id="IPR050951">
    <property type="entry name" value="Retrovirus_Pol_polyprotein"/>
</dbReference>
<evidence type="ECO:0000256" key="7">
    <source>
        <dbReference type="ARBA" id="ARBA00022918"/>
    </source>
</evidence>
<keyword evidence="6" id="KW-0378">Hydrolase</keyword>
<dbReference type="Pfam" id="PF17919">
    <property type="entry name" value="RT_RNaseH_2"/>
    <property type="match status" value="1"/>
</dbReference>
<feature type="region of interest" description="Disordered" evidence="9">
    <location>
        <begin position="210"/>
        <end position="251"/>
    </location>
</feature>
<organism evidence="11 12">
    <name type="scientific">Vigna radiata var. radiata</name>
    <name type="common">Mung bean</name>
    <name type="synonym">Phaseolus aureus</name>
    <dbReference type="NCBI Taxonomy" id="3916"/>
    <lineage>
        <taxon>Eukaryota</taxon>
        <taxon>Viridiplantae</taxon>
        <taxon>Streptophyta</taxon>
        <taxon>Embryophyta</taxon>
        <taxon>Tracheophyta</taxon>
        <taxon>Spermatophyta</taxon>
        <taxon>Magnoliopsida</taxon>
        <taxon>eudicotyledons</taxon>
        <taxon>Gunneridae</taxon>
        <taxon>Pentapetalae</taxon>
        <taxon>rosids</taxon>
        <taxon>fabids</taxon>
        <taxon>Fabales</taxon>
        <taxon>Fabaceae</taxon>
        <taxon>Papilionoideae</taxon>
        <taxon>50 kb inversion clade</taxon>
        <taxon>NPAAA clade</taxon>
        <taxon>indigoferoid/millettioid clade</taxon>
        <taxon>Phaseoleae</taxon>
        <taxon>Vigna</taxon>
    </lineage>
</organism>
<dbReference type="GeneID" id="106774844"/>
<evidence type="ECO:0000256" key="2">
    <source>
        <dbReference type="ARBA" id="ARBA00022679"/>
    </source>
</evidence>
<dbReference type="KEGG" id="vra:106774844"/>
<evidence type="ECO:0000313" key="12">
    <source>
        <dbReference type="RefSeq" id="XP_014517361.1"/>
    </source>
</evidence>
<dbReference type="Proteomes" id="UP000087766">
    <property type="component" value="Chromosome 10"/>
</dbReference>
<dbReference type="Pfam" id="PF08284">
    <property type="entry name" value="RVP_2"/>
    <property type="match status" value="1"/>
</dbReference>
<dbReference type="InterPro" id="IPR043502">
    <property type="entry name" value="DNA/RNA_pol_sf"/>
</dbReference>
<dbReference type="InterPro" id="IPR000477">
    <property type="entry name" value="RT_dom"/>
</dbReference>
<dbReference type="PANTHER" id="PTHR37984">
    <property type="entry name" value="PROTEIN CBG26694"/>
    <property type="match status" value="1"/>
</dbReference>
<evidence type="ECO:0000313" key="11">
    <source>
        <dbReference type="Proteomes" id="UP000087766"/>
    </source>
</evidence>
<dbReference type="GO" id="GO:0003964">
    <property type="term" value="F:RNA-directed DNA polymerase activity"/>
    <property type="evidence" value="ECO:0007669"/>
    <property type="project" value="UniProtKB-KW"/>
</dbReference>
<name>A0A1S3VG80_VIGRR</name>
<keyword evidence="7" id="KW-0695">RNA-directed DNA polymerase</keyword>
<dbReference type="CDD" id="cd00303">
    <property type="entry name" value="retropepsin_like"/>
    <property type="match status" value="1"/>
</dbReference>
<evidence type="ECO:0000259" key="10">
    <source>
        <dbReference type="PROSITE" id="PS50878"/>
    </source>
</evidence>
<dbReference type="FunFam" id="3.10.10.10:FF:000007">
    <property type="entry name" value="Retrovirus-related Pol polyprotein from transposon 17.6-like Protein"/>
    <property type="match status" value="1"/>
</dbReference>
<dbReference type="Pfam" id="PF00078">
    <property type="entry name" value="RVT_1"/>
    <property type="match status" value="1"/>
</dbReference>
<dbReference type="OrthoDB" id="1432677at2759"/>
<accession>A0A1S3VG80</accession>
<proteinExistence type="predicted"/>
<feature type="region of interest" description="Disordered" evidence="9">
    <location>
        <begin position="34"/>
        <end position="55"/>
    </location>
</feature>
<gene>
    <name evidence="12" type="primary">LOC106774844</name>
</gene>
<evidence type="ECO:0000256" key="5">
    <source>
        <dbReference type="ARBA" id="ARBA00022759"/>
    </source>
</evidence>
<keyword evidence="2" id="KW-0808">Transferase</keyword>
<dbReference type="Gene3D" id="2.40.70.10">
    <property type="entry name" value="Acid Proteases"/>
    <property type="match status" value="1"/>
</dbReference>
<sequence length="848" mass="95602">MESQTEGRLNNLEMTVEGIKAIRRDLQQLMRGMNGGNHNGRNHNQGGGFEESSNSKVAEEDKVELAYISMEGSASYWFKYWREKTKNRSWMGLKAGLVNRFGGGFRGTVYEQLATLRQEGSVEEYVRDFERLLGQTQGLTEELILGFFLAGLREEIKGQVRIQDPQEFMIAVRVARDVEDAMNRARGGVWNGGRVNSTNVRATSAIVREDGDRNSINRPSGTEGGGATRREGSTMTGNTNARGVATAGGDGGGRMVRNLPYPEYLRRRAEGRCFQCGGPFAPGHRCPEKSSRVLLLAKDEIGESEEEVGEETKPMELSAYSAEGLTPPKTMKLIGLIGEKRVVVLIDSGASHNFISRRVVEELKLSVVDTPLYTVSLDDGHKKVTRGKCESVRLRLGDTTVEEELYVFELGGVDVVLGIAWLAKLGEVTINWGEMAMKFCVRGEKIIIRGDPALSRQLVEPRELWRIADDDSWAFVWELGGVEQKTEGEVASDLTETQQVELRSVLHAHGRVFQEREGLPPQRAMDHRIMLKEGTNPINVRPYRYPYLMKEEIEKQAADMLKAGIIRPSQSPYSSPVILVKKKDGSWRFCVDYWALNKATFLDKFPIPIIEELLDELKGARYFSKLDPKAGYNQIRMGATDISKTAFRTHQGHFEFLVMPFGLTNAPATFQHVMNELMAAFLRKWVLVFFDDILVYSPTWEEHMKHLKMVLQLLEQQGWVANPKKCEFGKKRVHYFGHQISEQGVEMDYDRIKAVVEWGEPKNLKALRGFLGLTGYYRRFVWRYGELARPLTELLKKGRFEWTEKAGEAMAALKSTITSAPVLALPDFTQEFHLECDASGRGVGAVLM</sequence>
<dbReference type="PANTHER" id="PTHR37984:SF5">
    <property type="entry name" value="PROTEIN NYNRIN-LIKE"/>
    <property type="match status" value="1"/>
</dbReference>
<evidence type="ECO:0000256" key="3">
    <source>
        <dbReference type="ARBA" id="ARBA00022695"/>
    </source>
</evidence>